<dbReference type="Pfam" id="PF02518">
    <property type="entry name" value="HATPase_c"/>
    <property type="match status" value="1"/>
</dbReference>
<evidence type="ECO:0000256" key="1">
    <source>
        <dbReference type="ARBA" id="ARBA00000085"/>
    </source>
</evidence>
<dbReference type="EMBL" id="CP157199">
    <property type="protein sequence ID" value="XBG61223.1"/>
    <property type="molecule type" value="Genomic_DNA"/>
</dbReference>
<dbReference type="PANTHER" id="PTHR43547:SF2">
    <property type="entry name" value="HYBRID SIGNAL TRANSDUCTION HISTIDINE KINASE C"/>
    <property type="match status" value="1"/>
</dbReference>
<keyword evidence="6" id="KW-0812">Transmembrane</keyword>
<comment type="catalytic activity">
    <reaction evidence="1">
        <text>ATP + protein L-histidine = ADP + protein N-phospho-L-histidine.</text>
        <dbReference type="EC" id="2.7.13.3"/>
    </reaction>
</comment>
<evidence type="ECO:0000256" key="4">
    <source>
        <dbReference type="ARBA" id="ARBA00022679"/>
    </source>
</evidence>
<dbReference type="Gene3D" id="1.10.287.130">
    <property type="match status" value="1"/>
</dbReference>
<dbReference type="PROSITE" id="PS50109">
    <property type="entry name" value="HIS_KIN"/>
    <property type="match status" value="1"/>
</dbReference>
<dbReference type="FunFam" id="3.30.565.10:FF:000006">
    <property type="entry name" value="Sensor histidine kinase WalK"/>
    <property type="match status" value="1"/>
</dbReference>
<dbReference type="RefSeq" id="WP_347923608.1">
    <property type="nucleotide sequence ID" value="NZ_CP157199.1"/>
</dbReference>
<dbReference type="SMART" id="SM00387">
    <property type="entry name" value="HATPase_c"/>
    <property type="match status" value="1"/>
</dbReference>
<keyword evidence="4" id="KW-0808">Transferase</keyword>
<evidence type="ECO:0000256" key="5">
    <source>
        <dbReference type="ARBA" id="ARBA00022777"/>
    </source>
</evidence>
<dbReference type="InterPro" id="IPR003661">
    <property type="entry name" value="HisK_dim/P_dom"/>
</dbReference>
<proteinExistence type="predicted"/>
<dbReference type="InterPro" id="IPR036097">
    <property type="entry name" value="HisK_dim/P_sf"/>
</dbReference>
<dbReference type="InterPro" id="IPR004358">
    <property type="entry name" value="Sig_transdc_His_kin-like_C"/>
</dbReference>
<dbReference type="SUPFAM" id="SSF55874">
    <property type="entry name" value="ATPase domain of HSP90 chaperone/DNA topoisomerase II/histidine kinase"/>
    <property type="match status" value="1"/>
</dbReference>
<reference evidence="8" key="1">
    <citation type="submission" date="2024-05" db="EMBL/GenBank/DDBJ databases">
        <title>Pontimicrobium maritimus sp. nov., isolated form sea water.</title>
        <authorList>
            <person name="Muhammad N."/>
            <person name="Vuong T.Q."/>
            <person name="Han H.L."/>
            <person name="Kim S.-G."/>
        </authorList>
    </citation>
    <scope>NUCLEOTIDE SEQUENCE</scope>
    <source>
        <strain evidence="8">SW4</strain>
    </source>
</reference>
<gene>
    <name evidence="8" type="ORF">ABGB03_15320</name>
</gene>
<keyword evidence="6" id="KW-1133">Transmembrane helix</keyword>
<dbReference type="GO" id="GO:0000155">
    <property type="term" value="F:phosphorelay sensor kinase activity"/>
    <property type="evidence" value="ECO:0007669"/>
    <property type="project" value="InterPro"/>
</dbReference>
<dbReference type="InterPro" id="IPR005467">
    <property type="entry name" value="His_kinase_dom"/>
</dbReference>
<keyword evidence="3" id="KW-0597">Phosphoprotein</keyword>
<dbReference type="InterPro" id="IPR003594">
    <property type="entry name" value="HATPase_dom"/>
</dbReference>
<evidence type="ECO:0000259" key="7">
    <source>
        <dbReference type="PROSITE" id="PS50109"/>
    </source>
</evidence>
<evidence type="ECO:0000256" key="6">
    <source>
        <dbReference type="SAM" id="Phobius"/>
    </source>
</evidence>
<protein>
    <recommendedName>
        <fullName evidence="2">histidine kinase</fullName>
        <ecNumber evidence="2">2.7.13.3</ecNumber>
    </recommendedName>
</protein>
<accession>A0AAU7BSW1</accession>
<evidence type="ECO:0000256" key="3">
    <source>
        <dbReference type="ARBA" id="ARBA00022553"/>
    </source>
</evidence>
<dbReference type="CDD" id="cd00075">
    <property type="entry name" value="HATPase"/>
    <property type="match status" value="1"/>
</dbReference>
<dbReference type="InterPro" id="IPR036890">
    <property type="entry name" value="HATPase_C_sf"/>
</dbReference>
<name>A0AAU7BSW1_9FLAO</name>
<feature type="domain" description="Histidine kinase" evidence="7">
    <location>
        <begin position="250"/>
        <end position="467"/>
    </location>
</feature>
<keyword evidence="5 8" id="KW-0418">Kinase</keyword>
<dbReference type="CDD" id="cd00082">
    <property type="entry name" value="HisKA"/>
    <property type="match status" value="1"/>
</dbReference>
<dbReference type="EC" id="2.7.13.3" evidence="2"/>
<feature type="transmembrane region" description="Helical" evidence="6">
    <location>
        <begin position="212"/>
        <end position="231"/>
    </location>
</feature>
<dbReference type="SMART" id="SM00388">
    <property type="entry name" value="HisKA"/>
    <property type="match status" value="1"/>
</dbReference>
<evidence type="ECO:0000313" key="8">
    <source>
        <dbReference type="EMBL" id="XBG61223.1"/>
    </source>
</evidence>
<evidence type="ECO:0000256" key="2">
    <source>
        <dbReference type="ARBA" id="ARBA00012438"/>
    </source>
</evidence>
<dbReference type="Pfam" id="PF00512">
    <property type="entry name" value="HisKA"/>
    <property type="match status" value="1"/>
</dbReference>
<dbReference type="Gene3D" id="3.30.565.10">
    <property type="entry name" value="Histidine kinase-like ATPase, C-terminal domain"/>
    <property type="match status" value="1"/>
</dbReference>
<dbReference type="SUPFAM" id="SSF47384">
    <property type="entry name" value="Homodimeric domain of signal transducing histidine kinase"/>
    <property type="match status" value="1"/>
</dbReference>
<dbReference type="AlphaFoldDB" id="A0AAU7BSW1"/>
<dbReference type="PANTHER" id="PTHR43547">
    <property type="entry name" value="TWO-COMPONENT HISTIDINE KINASE"/>
    <property type="match status" value="1"/>
</dbReference>
<dbReference type="PRINTS" id="PR00344">
    <property type="entry name" value="BCTRLSENSOR"/>
</dbReference>
<keyword evidence="6" id="KW-0472">Membrane</keyword>
<organism evidence="8">
    <name type="scientific">Pontimicrobium sp. SW4</name>
    <dbReference type="NCBI Taxonomy" id="3153519"/>
    <lineage>
        <taxon>Bacteria</taxon>
        <taxon>Pseudomonadati</taxon>
        <taxon>Bacteroidota</taxon>
        <taxon>Flavobacteriia</taxon>
        <taxon>Flavobacteriales</taxon>
        <taxon>Flavobacteriaceae</taxon>
        <taxon>Pontimicrobium</taxon>
    </lineage>
</organism>
<sequence length="467" mass="53517">MKNKNTILIITSILALLALSVIQAYLISNTYQLEKDAFIKETKSVISNIDISRDRVLDSLFSDAWGGDLSNHLSDYINKRISKDDVVKEAKLKADSINLIFITYYKKKLEALGLTYDIKFKKTLESIVIFQNNTLDSIYSSTPNTQLKLFGDDFALEDGNTINDARWFTEFDYFDDSGDNLISRSYDLEVRTNESIEIKDWKEIVLKRMTTLLLASLLIFLFVIGLLYYSIKKLINQKKITAVKTDFINNITHELKTPLATLSIASKSLKNIDIQKSKKAFNNTLNIVDRQNNRLQKLIDQVMTNSLSSKDIVLHKEQVIDNLYFNNLIEDFKLSTQHKNISIKNEVYSPEVLIRIDTFHFTTALLNILENAVKYGTESIDIKIKTELQNTNYIIQIQDNGIGISEKNQQYIFDKFYRVSQGNLHNTKGLGLGLYYTNQIIKAHNGSITFTSEINMGSNFIIKIPLN</sequence>